<reference evidence="1" key="2">
    <citation type="journal article" date="2015" name="Fish Shellfish Immunol.">
        <title>Early steps in the European eel (Anguilla anguilla)-Vibrio vulnificus interaction in the gills: Role of the RtxA13 toxin.</title>
        <authorList>
            <person name="Callol A."/>
            <person name="Pajuelo D."/>
            <person name="Ebbesson L."/>
            <person name="Teles M."/>
            <person name="MacKenzie S."/>
            <person name="Amaro C."/>
        </authorList>
    </citation>
    <scope>NUCLEOTIDE SEQUENCE</scope>
</reference>
<proteinExistence type="predicted"/>
<reference evidence="1" key="1">
    <citation type="submission" date="2014-11" db="EMBL/GenBank/DDBJ databases">
        <authorList>
            <person name="Amaro Gonzalez C."/>
        </authorList>
    </citation>
    <scope>NUCLEOTIDE SEQUENCE</scope>
</reference>
<organism evidence="1">
    <name type="scientific">Anguilla anguilla</name>
    <name type="common">European freshwater eel</name>
    <name type="synonym">Muraena anguilla</name>
    <dbReference type="NCBI Taxonomy" id="7936"/>
    <lineage>
        <taxon>Eukaryota</taxon>
        <taxon>Metazoa</taxon>
        <taxon>Chordata</taxon>
        <taxon>Craniata</taxon>
        <taxon>Vertebrata</taxon>
        <taxon>Euteleostomi</taxon>
        <taxon>Actinopterygii</taxon>
        <taxon>Neopterygii</taxon>
        <taxon>Teleostei</taxon>
        <taxon>Anguilliformes</taxon>
        <taxon>Anguillidae</taxon>
        <taxon>Anguilla</taxon>
    </lineage>
</organism>
<sequence>MHCLYYYSRHINVNCQSSVKQPHIVNESILII</sequence>
<protein>
    <submittedName>
        <fullName evidence="1">Uncharacterized protein</fullName>
    </submittedName>
</protein>
<evidence type="ECO:0000313" key="1">
    <source>
        <dbReference type="EMBL" id="JAH09619.1"/>
    </source>
</evidence>
<accession>A0A0E9PYP2</accession>
<name>A0A0E9PYP2_ANGAN</name>
<dbReference type="EMBL" id="GBXM01098958">
    <property type="protein sequence ID" value="JAH09619.1"/>
    <property type="molecule type" value="Transcribed_RNA"/>
</dbReference>
<dbReference type="AlphaFoldDB" id="A0A0E9PYP2"/>